<feature type="domain" description="SH3" evidence="4">
    <location>
        <begin position="3"/>
        <end position="63"/>
    </location>
</feature>
<dbReference type="InterPro" id="IPR001452">
    <property type="entry name" value="SH3_domain"/>
</dbReference>
<sequence>MSETGELFEVISDYSGKEGDKDAISILKGEIVKVVKKELVWFTIEKGGKTGKVPKTKLRACSSSQLTPQSKSTSQPISTINAQPQIQKDNNSGKIITSSPQFKQNSSQITTNIPKLQTTTKQSAQYPLSKVKSQPFIPKHPTTQEKNVQQHQTNEIKDILATTENNSTQIKPTIPQQPSQSNTTQSQSDNKQIRRENLTQDLIIPSIEQLDPNKQQSGTISSNSLQNSSDLNSGIIQDSSTPQTSGQLSYSEKLRMMLERPEYQDFVVVKKLFGGAMGKTFVVRHKPSGQLYVMKRVDYHDAKDKKMADDEIAQMKQLSSRYTVQYFNLFKS</sequence>
<comment type="caution">
    <text evidence="5">The sequence shown here is derived from an EMBL/GenBank/DDBJ whole genome shotgun (WGS) entry which is preliminary data.</text>
</comment>
<dbReference type="SUPFAM" id="SSF56112">
    <property type="entry name" value="Protein kinase-like (PK-like)"/>
    <property type="match status" value="1"/>
</dbReference>
<evidence type="ECO:0000256" key="2">
    <source>
        <dbReference type="PROSITE-ProRule" id="PRU00192"/>
    </source>
</evidence>
<protein>
    <recommendedName>
        <fullName evidence="4">SH3 domain-containing protein</fullName>
    </recommendedName>
</protein>
<feature type="region of interest" description="Disordered" evidence="3">
    <location>
        <begin position="169"/>
        <end position="248"/>
    </location>
</feature>
<accession>A0A5J4V0T2</accession>
<name>A0A5J4V0T2_9EUKA</name>
<evidence type="ECO:0000256" key="1">
    <source>
        <dbReference type="ARBA" id="ARBA00022443"/>
    </source>
</evidence>
<reference evidence="5 6" key="1">
    <citation type="submission" date="2019-03" db="EMBL/GenBank/DDBJ databases">
        <title>Single cell metagenomics reveals metabolic interactions within the superorganism composed of flagellate Streblomastix strix and complex community of Bacteroidetes bacteria on its surface.</title>
        <authorList>
            <person name="Treitli S.C."/>
            <person name="Kolisko M."/>
            <person name="Husnik F."/>
            <person name="Keeling P."/>
            <person name="Hampl V."/>
        </authorList>
    </citation>
    <scope>NUCLEOTIDE SEQUENCE [LARGE SCALE GENOMIC DNA]</scope>
    <source>
        <strain evidence="5">ST1C</strain>
    </source>
</reference>
<dbReference type="EMBL" id="SNRW01010751">
    <property type="protein sequence ID" value="KAA6376113.1"/>
    <property type="molecule type" value="Genomic_DNA"/>
</dbReference>
<dbReference type="Pfam" id="PF07653">
    <property type="entry name" value="SH3_2"/>
    <property type="match status" value="1"/>
</dbReference>
<dbReference type="Gene3D" id="2.30.30.40">
    <property type="entry name" value="SH3 Domains"/>
    <property type="match status" value="1"/>
</dbReference>
<proteinExistence type="predicted"/>
<feature type="compositionally biased region" description="Low complexity" evidence="3">
    <location>
        <begin position="221"/>
        <end position="233"/>
    </location>
</feature>
<dbReference type="InterPro" id="IPR011009">
    <property type="entry name" value="Kinase-like_dom_sf"/>
</dbReference>
<keyword evidence="1 2" id="KW-0728">SH3 domain</keyword>
<gene>
    <name evidence="5" type="ORF">EZS28_028358</name>
</gene>
<evidence type="ECO:0000259" key="4">
    <source>
        <dbReference type="PROSITE" id="PS50002"/>
    </source>
</evidence>
<feature type="compositionally biased region" description="Polar residues" evidence="3">
    <location>
        <begin position="234"/>
        <end position="248"/>
    </location>
</feature>
<evidence type="ECO:0000313" key="5">
    <source>
        <dbReference type="EMBL" id="KAA6376113.1"/>
    </source>
</evidence>
<dbReference type="SUPFAM" id="SSF50044">
    <property type="entry name" value="SH3-domain"/>
    <property type="match status" value="1"/>
</dbReference>
<evidence type="ECO:0000256" key="3">
    <source>
        <dbReference type="SAM" id="MobiDB-lite"/>
    </source>
</evidence>
<feature type="compositionally biased region" description="Low complexity" evidence="3">
    <location>
        <begin position="172"/>
        <end position="188"/>
    </location>
</feature>
<dbReference type="Proteomes" id="UP000324800">
    <property type="component" value="Unassembled WGS sequence"/>
</dbReference>
<dbReference type="PROSITE" id="PS50002">
    <property type="entry name" value="SH3"/>
    <property type="match status" value="1"/>
</dbReference>
<feature type="region of interest" description="Disordered" evidence="3">
    <location>
        <begin position="60"/>
        <end position="109"/>
    </location>
</feature>
<organism evidence="5 6">
    <name type="scientific">Streblomastix strix</name>
    <dbReference type="NCBI Taxonomy" id="222440"/>
    <lineage>
        <taxon>Eukaryota</taxon>
        <taxon>Metamonada</taxon>
        <taxon>Preaxostyla</taxon>
        <taxon>Oxymonadida</taxon>
        <taxon>Streblomastigidae</taxon>
        <taxon>Streblomastix</taxon>
    </lineage>
</organism>
<evidence type="ECO:0000313" key="6">
    <source>
        <dbReference type="Proteomes" id="UP000324800"/>
    </source>
</evidence>
<dbReference type="Gene3D" id="3.30.200.20">
    <property type="entry name" value="Phosphorylase Kinase, domain 1"/>
    <property type="match status" value="1"/>
</dbReference>
<dbReference type="AlphaFoldDB" id="A0A5J4V0T2"/>
<dbReference type="InterPro" id="IPR036028">
    <property type="entry name" value="SH3-like_dom_sf"/>
</dbReference>
<feature type="region of interest" description="Disordered" evidence="3">
    <location>
        <begin position="132"/>
        <end position="152"/>
    </location>
</feature>
<feature type="compositionally biased region" description="Polar residues" evidence="3">
    <location>
        <begin position="61"/>
        <end position="109"/>
    </location>
</feature>